<feature type="region of interest" description="Disordered" evidence="5">
    <location>
        <begin position="1"/>
        <end position="30"/>
    </location>
</feature>
<feature type="transmembrane region" description="Helical" evidence="6">
    <location>
        <begin position="217"/>
        <end position="236"/>
    </location>
</feature>
<sequence>MVTPNTLEVQYGPDAKSSSTLERHAATHGSHQIEFDLMPRETGPTSPQERPISTPVASTQILNNNAEVHDRKGGLDDQTSRLPFRRLMSAYLCLAAIYFISTLDNNSVATALPTISRSLNAGNSITWTGTAYLMGQTAFQALYGRLSDIFGRKPVLLVSIGYLIVGDVLCGFAKSITWLYACRALSGVGGGGISSLVQITVSDLVSLKDRGKYQGMLSGAIGLGAGTGPFLAAALVDGGKDNDDSWWWIFWVPPILAAACLVAMWLLLPLKPVTGSRREKMAKIDWFGLCAAMIAVVFVLVPINSGDSIFPWHSALVISMLSIGGFFIVFGIIEKRVARIPMIPLHLFSQTSTAVIYLQSALYNCVCATLVLPLLVVQSLAGVVSGPIMSRLARYGPVLYFGMALWTLGAGLKILFSLDTSIPVYVIVLIIEGAGIGFVLHPALVALQALSKPEDRAVATSTRNLMRMLGSVFGMASSTAIKYAATKASLPSSMPAELRSQVTDGTWQRGDPAFKEWKSDIISAEMHGIRIVFIMLAPLVGLCLLGCGFIPDTILKGDQKDDNRVREERRDDDGEA</sequence>
<dbReference type="InterPro" id="IPR020846">
    <property type="entry name" value="MFS_dom"/>
</dbReference>
<evidence type="ECO:0000259" key="7">
    <source>
        <dbReference type="PROSITE" id="PS50850"/>
    </source>
</evidence>
<evidence type="ECO:0000313" key="9">
    <source>
        <dbReference type="Proteomes" id="UP001465668"/>
    </source>
</evidence>
<keyword evidence="3 6" id="KW-1133">Transmembrane helix</keyword>
<dbReference type="InterPro" id="IPR036259">
    <property type="entry name" value="MFS_trans_sf"/>
</dbReference>
<proteinExistence type="predicted"/>
<feature type="transmembrane region" description="Helical" evidence="6">
    <location>
        <begin position="531"/>
        <end position="551"/>
    </location>
</feature>
<feature type="domain" description="Major facilitator superfamily (MFS) profile" evidence="7">
    <location>
        <begin position="90"/>
        <end position="555"/>
    </location>
</feature>
<evidence type="ECO:0000313" key="8">
    <source>
        <dbReference type="EMBL" id="KAK9782693.1"/>
    </source>
</evidence>
<feature type="transmembrane region" description="Helical" evidence="6">
    <location>
        <begin position="155"/>
        <end position="181"/>
    </location>
</feature>
<dbReference type="PRINTS" id="PR01036">
    <property type="entry name" value="TCRTETB"/>
</dbReference>
<dbReference type="SUPFAM" id="SSF103473">
    <property type="entry name" value="MFS general substrate transporter"/>
    <property type="match status" value="1"/>
</dbReference>
<dbReference type="Proteomes" id="UP001465668">
    <property type="component" value="Unassembled WGS sequence"/>
</dbReference>
<dbReference type="Gene3D" id="1.20.1250.20">
    <property type="entry name" value="MFS general substrate transporter like domains"/>
    <property type="match status" value="2"/>
</dbReference>
<evidence type="ECO:0000256" key="3">
    <source>
        <dbReference type="ARBA" id="ARBA00022989"/>
    </source>
</evidence>
<organism evidence="8 9">
    <name type="scientific">Seiridium cardinale</name>
    <dbReference type="NCBI Taxonomy" id="138064"/>
    <lineage>
        <taxon>Eukaryota</taxon>
        <taxon>Fungi</taxon>
        <taxon>Dikarya</taxon>
        <taxon>Ascomycota</taxon>
        <taxon>Pezizomycotina</taxon>
        <taxon>Sordariomycetes</taxon>
        <taxon>Xylariomycetidae</taxon>
        <taxon>Amphisphaeriales</taxon>
        <taxon>Sporocadaceae</taxon>
        <taxon>Seiridium</taxon>
    </lineage>
</organism>
<keyword evidence="4 6" id="KW-0472">Membrane</keyword>
<dbReference type="PANTHER" id="PTHR23501:SF78">
    <property type="entry name" value="MAJOR FACILITATOR SUPERFAMILY (MFS) PROFILE DOMAIN-CONTAINING PROTEIN-RELATED"/>
    <property type="match status" value="1"/>
</dbReference>
<evidence type="ECO:0000256" key="4">
    <source>
        <dbReference type="ARBA" id="ARBA00023136"/>
    </source>
</evidence>
<feature type="transmembrane region" description="Helical" evidence="6">
    <location>
        <begin position="423"/>
        <end position="445"/>
    </location>
</feature>
<keyword evidence="2 6" id="KW-0812">Transmembrane</keyword>
<dbReference type="Pfam" id="PF07690">
    <property type="entry name" value="MFS_1"/>
    <property type="match status" value="1"/>
</dbReference>
<comment type="caution">
    <text evidence="8">The sequence shown here is derived from an EMBL/GenBank/DDBJ whole genome shotgun (WGS) entry which is preliminary data.</text>
</comment>
<accession>A0ABR2Y7H7</accession>
<dbReference type="EMBL" id="JARVKM010000002">
    <property type="protein sequence ID" value="KAK9782693.1"/>
    <property type="molecule type" value="Genomic_DNA"/>
</dbReference>
<name>A0ABR2Y7H7_9PEZI</name>
<evidence type="ECO:0000256" key="2">
    <source>
        <dbReference type="ARBA" id="ARBA00022692"/>
    </source>
</evidence>
<gene>
    <name evidence="8" type="ORF">SCAR479_01036</name>
</gene>
<feature type="transmembrane region" description="Helical" evidence="6">
    <location>
        <begin position="309"/>
        <end position="333"/>
    </location>
</feature>
<dbReference type="InterPro" id="IPR011701">
    <property type="entry name" value="MFS"/>
</dbReference>
<feature type="transmembrane region" description="Helical" evidence="6">
    <location>
        <begin position="354"/>
        <end position="377"/>
    </location>
</feature>
<reference evidence="8 9" key="1">
    <citation type="submission" date="2024-02" db="EMBL/GenBank/DDBJ databases">
        <title>First draft genome assembly of two strains of Seiridium cardinale.</title>
        <authorList>
            <person name="Emiliani G."/>
            <person name="Scali E."/>
        </authorList>
    </citation>
    <scope>NUCLEOTIDE SEQUENCE [LARGE SCALE GENOMIC DNA]</scope>
    <source>
        <strain evidence="8 9">BM-138-000479</strain>
    </source>
</reference>
<keyword evidence="9" id="KW-1185">Reference proteome</keyword>
<feature type="compositionally biased region" description="Basic and acidic residues" evidence="5">
    <location>
        <begin position="21"/>
        <end position="30"/>
    </location>
</feature>
<feature type="transmembrane region" description="Helical" evidence="6">
    <location>
        <begin position="248"/>
        <end position="268"/>
    </location>
</feature>
<dbReference type="PROSITE" id="PS50850">
    <property type="entry name" value="MFS"/>
    <property type="match status" value="1"/>
</dbReference>
<dbReference type="PANTHER" id="PTHR23501">
    <property type="entry name" value="MAJOR FACILITATOR SUPERFAMILY"/>
    <property type="match status" value="1"/>
</dbReference>
<protein>
    <submittedName>
        <fullName evidence="8">Major facilitator superfamily domain-containing protein</fullName>
    </submittedName>
</protein>
<evidence type="ECO:0000256" key="5">
    <source>
        <dbReference type="SAM" id="MobiDB-lite"/>
    </source>
</evidence>
<evidence type="ECO:0000256" key="1">
    <source>
        <dbReference type="ARBA" id="ARBA00004141"/>
    </source>
</evidence>
<evidence type="ECO:0000256" key="6">
    <source>
        <dbReference type="SAM" id="Phobius"/>
    </source>
</evidence>
<comment type="subcellular location">
    <subcellularLocation>
        <location evidence="1">Membrane</location>
        <topology evidence="1">Multi-pass membrane protein</topology>
    </subcellularLocation>
</comment>
<feature type="transmembrane region" description="Helical" evidence="6">
    <location>
        <begin position="284"/>
        <end position="303"/>
    </location>
</feature>
<feature type="transmembrane region" description="Helical" evidence="6">
    <location>
        <begin position="397"/>
        <end position="416"/>
    </location>
</feature>